<protein>
    <submittedName>
        <fullName evidence="2">BgTH12-07520</fullName>
    </submittedName>
</protein>
<dbReference type="AlphaFoldDB" id="A0A9W4D1R5"/>
<feature type="signal peptide" evidence="1">
    <location>
        <begin position="1"/>
        <end position="31"/>
    </location>
</feature>
<proteinExistence type="predicted"/>
<dbReference type="Proteomes" id="UP000683417">
    <property type="component" value="Unassembled WGS sequence"/>
</dbReference>
<evidence type="ECO:0000256" key="1">
    <source>
        <dbReference type="SAM" id="SignalP"/>
    </source>
</evidence>
<comment type="caution">
    <text evidence="2">The sequence shown here is derived from an EMBL/GenBank/DDBJ whole genome shotgun (WGS) entry which is preliminary data.</text>
</comment>
<evidence type="ECO:0000313" key="2">
    <source>
        <dbReference type="EMBL" id="CAD6500342.1"/>
    </source>
</evidence>
<reference evidence="2" key="1">
    <citation type="submission" date="2020-10" db="EMBL/GenBank/DDBJ databases">
        <authorList>
            <person name="Muller C M."/>
        </authorList>
    </citation>
    <scope>NUCLEOTIDE SEQUENCE</scope>
    <source>
        <strain evidence="2">THUN-12</strain>
    </source>
</reference>
<gene>
    <name evidence="2" type="ORF">BGTH12_LOCUS1700</name>
</gene>
<evidence type="ECO:0000313" key="3">
    <source>
        <dbReference type="Proteomes" id="UP000683417"/>
    </source>
</evidence>
<dbReference type="Gene3D" id="3.10.450.30">
    <property type="entry name" value="Microbial ribonucleases"/>
    <property type="match status" value="1"/>
</dbReference>
<sequence length="396" mass="45913">MRITINLSPAKLRDWHAFLFAFVTLLELSLQSDVSGYICGDLVVWHDRVVEVAQLASKMLKSSTVRQKFPALLEDTQLFGIESQNLFVVPLRRFGFPRSIGKYGQDRVVLDASGKFMGVIYDTNDGNVNPMPAYRKCSPFIDYNHPELEEYIDDGYQLAGFACGSNFLERDIETNLHNECVEYLNSPPEIKIKYKFSRNKFIHLGDDGFWLRHVSLKDYNHSHIGRPIRYQFEFNSQCRFLQLRPISFKTPEQMTCVDVWSAVLPAATIMADPSFDLQSKNFGNSEELYSCMYFTFRITSILNYISNFLRTLSTDSSSIEHQTFKQDDNLLLWRIILPERHERSRDNSFIFAIGIDKLNKFSGIYFVRAKNWTKKNVELCPGSHILRAHLQKRESS</sequence>
<organism evidence="2 3">
    <name type="scientific">Blumeria graminis f. sp. triticale</name>
    <dbReference type="NCBI Taxonomy" id="1689686"/>
    <lineage>
        <taxon>Eukaryota</taxon>
        <taxon>Fungi</taxon>
        <taxon>Dikarya</taxon>
        <taxon>Ascomycota</taxon>
        <taxon>Pezizomycotina</taxon>
        <taxon>Leotiomycetes</taxon>
        <taxon>Erysiphales</taxon>
        <taxon>Erysiphaceae</taxon>
        <taxon>Blumeria</taxon>
    </lineage>
</organism>
<feature type="chain" id="PRO_5040812858" evidence="1">
    <location>
        <begin position="32"/>
        <end position="396"/>
    </location>
</feature>
<name>A0A9W4D1R5_BLUGR</name>
<keyword evidence="1" id="KW-0732">Signal</keyword>
<accession>A0A9W4D1R5</accession>
<dbReference type="EMBL" id="CAJHIT010000003">
    <property type="protein sequence ID" value="CAD6500342.1"/>
    <property type="molecule type" value="Genomic_DNA"/>
</dbReference>